<evidence type="ECO:0000313" key="2">
    <source>
        <dbReference type="Proteomes" id="UP001060085"/>
    </source>
</evidence>
<sequence length="379" mass="43436">MVKTFEDGSSVPPFLLKCYEMVDDESTDSLISWSESYSNSFIIWDVPKFQSELLPKYFKHSNFSSFIRQLNIYGFRKTDTDRWEFSNDEFVKGQKHLLKNIIRRKQSQGQGQSQRKSSSRQKETESPVSEEHKRIALSKEVESLKTDKNALMQELGKLRQKQQSSQSKMLVLREQMKGMEKNQQQMLSFIVMAMQNPGFFVQLLQPKESNWRPAETGKNVISRVADDVESEPVSSDKLIVRYQLPMGEASEPPCSAPSSNSEMSMEWDISDEMRDLLMNIDFTPGPSDEKLLPFENHEPVVLSDIPDGDFMLEQLLLSSPIKENMVSDELDSETATYHGIQQELAFQAQESDDLGVEKNVDTSANMDFLTAQMDSRLKC</sequence>
<proteinExistence type="predicted"/>
<evidence type="ECO:0000313" key="1">
    <source>
        <dbReference type="EMBL" id="KAI5678113.1"/>
    </source>
</evidence>
<protein>
    <submittedName>
        <fullName evidence="1">Uncharacterized protein</fullName>
    </submittedName>
</protein>
<gene>
    <name evidence="1" type="ORF">M9H77_09063</name>
</gene>
<accession>A0ACC0BZI3</accession>
<dbReference type="Proteomes" id="UP001060085">
    <property type="component" value="Linkage Group LG02"/>
</dbReference>
<comment type="caution">
    <text evidence="1">The sequence shown here is derived from an EMBL/GenBank/DDBJ whole genome shotgun (WGS) entry which is preliminary data.</text>
</comment>
<keyword evidence="2" id="KW-1185">Reference proteome</keyword>
<name>A0ACC0BZI3_CATRO</name>
<reference evidence="2" key="1">
    <citation type="journal article" date="2023" name="Nat. Plants">
        <title>Single-cell RNA sequencing provides a high-resolution roadmap for understanding the multicellular compartmentation of specialized metabolism.</title>
        <authorList>
            <person name="Sun S."/>
            <person name="Shen X."/>
            <person name="Li Y."/>
            <person name="Li Y."/>
            <person name="Wang S."/>
            <person name="Li R."/>
            <person name="Zhang H."/>
            <person name="Shen G."/>
            <person name="Guo B."/>
            <person name="Wei J."/>
            <person name="Xu J."/>
            <person name="St-Pierre B."/>
            <person name="Chen S."/>
            <person name="Sun C."/>
        </authorList>
    </citation>
    <scope>NUCLEOTIDE SEQUENCE [LARGE SCALE GENOMIC DNA]</scope>
</reference>
<organism evidence="1 2">
    <name type="scientific">Catharanthus roseus</name>
    <name type="common">Madagascar periwinkle</name>
    <name type="synonym">Vinca rosea</name>
    <dbReference type="NCBI Taxonomy" id="4058"/>
    <lineage>
        <taxon>Eukaryota</taxon>
        <taxon>Viridiplantae</taxon>
        <taxon>Streptophyta</taxon>
        <taxon>Embryophyta</taxon>
        <taxon>Tracheophyta</taxon>
        <taxon>Spermatophyta</taxon>
        <taxon>Magnoliopsida</taxon>
        <taxon>eudicotyledons</taxon>
        <taxon>Gunneridae</taxon>
        <taxon>Pentapetalae</taxon>
        <taxon>asterids</taxon>
        <taxon>lamiids</taxon>
        <taxon>Gentianales</taxon>
        <taxon>Apocynaceae</taxon>
        <taxon>Rauvolfioideae</taxon>
        <taxon>Vinceae</taxon>
        <taxon>Catharanthinae</taxon>
        <taxon>Catharanthus</taxon>
    </lineage>
</organism>
<dbReference type="EMBL" id="CM044702">
    <property type="protein sequence ID" value="KAI5678113.1"/>
    <property type="molecule type" value="Genomic_DNA"/>
</dbReference>